<accession>A0A2K6EPT5</accession>
<evidence type="ECO:0000256" key="7">
    <source>
        <dbReference type="ARBA" id="ARBA00022801"/>
    </source>
</evidence>
<dbReference type="InterPro" id="IPR003595">
    <property type="entry name" value="Tyr_Pase_cat"/>
</dbReference>
<keyword evidence="5" id="KW-0732">Signal</keyword>
<feature type="domain" description="Tyrosine-protein phosphatase" evidence="18">
    <location>
        <begin position="783"/>
        <end position="1054"/>
    </location>
</feature>
<dbReference type="PROSITE" id="PS50853">
    <property type="entry name" value="FN3"/>
    <property type="match status" value="1"/>
</dbReference>
<evidence type="ECO:0000313" key="23">
    <source>
        <dbReference type="Proteomes" id="UP000233160"/>
    </source>
</evidence>
<dbReference type="InterPro" id="IPR036398">
    <property type="entry name" value="CA_dom_sf"/>
</dbReference>
<dbReference type="PRINTS" id="PR00700">
    <property type="entry name" value="PRTYPHPHTASE"/>
</dbReference>
<keyword evidence="8" id="KW-0904">Protein phosphatase</keyword>
<evidence type="ECO:0000259" key="21">
    <source>
        <dbReference type="PROSITE" id="PS51144"/>
    </source>
</evidence>
<feature type="domain" description="Fibronectin type-III" evidence="20">
    <location>
        <begin position="303"/>
        <end position="402"/>
    </location>
</feature>
<dbReference type="InterPro" id="IPR003961">
    <property type="entry name" value="FN3_dom"/>
</dbReference>
<dbReference type="SMART" id="SM00194">
    <property type="entry name" value="PTPc"/>
    <property type="match status" value="2"/>
</dbReference>
<dbReference type="InterPro" id="IPR001148">
    <property type="entry name" value="CA_dom"/>
</dbReference>
<keyword evidence="23" id="KW-1185">Reference proteome</keyword>
<comment type="subunit">
    <text evidence="15">Monomer; active form. Homodimer; inactive form. Interacts with CNTN3, CNTN4, CNTN5 and CNTN6.</text>
</comment>
<evidence type="ECO:0000256" key="11">
    <source>
        <dbReference type="ARBA" id="ARBA00023157"/>
    </source>
</evidence>
<evidence type="ECO:0000313" key="22">
    <source>
        <dbReference type="Ensembl" id="ENSPCOP00000003736.1"/>
    </source>
</evidence>
<comment type="function">
    <text evidence="14">Possesses tyrosine phosphatase activity.</text>
</comment>
<dbReference type="Pfam" id="PF00102">
    <property type="entry name" value="Y_phosphatase"/>
    <property type="match status" value="2"/>
</dbReference>
<feature type="domain" description="Tyrosine specific protein phosphatases" evidence="19">
    <location>
        <begin position="971"/>
        <end position="1045"/>
    </location>
</feature>
<dbReference type="SUPFAM" id="SSF49265">
    <property type="entry name" value="Fibronectin type III"/>
    <property type="match status" value="1"/>
</dbReference>
<dbReference type="Gene3D" id="3.90.190.10">
    <property type="entry name" value="Protein tyrosine phosphatase superfamily"/>
    <property type="match status" value="2"/>
</dbReference>
<dbReference type="Pfam" id="PF00041">
    <property type="entry name" value="fn3"/>
    <property type="match status" value="1"/>
</dbReference>
<dbReference type="PROSITE" id="PS51144">
    <property type="entry name" value="ALPHA_CA_2"/>
    <property type="match status" value="1"/>
</dbReference>
<evidence type="ECO:0000256" key="12">
    <source>
        <dbReference type="ARBA" id="ARBA00023180"/>
    </source>
</evidence>
<dbReference type="SUPFAM" id="SSF52799">
    <property type="entry name" value="(Phosphotyrosine protein) phosphatases II"/>
    <property type="match status" value="2"/>
</dbReference>
<evidence type="ECO:0000256" key="13">
    <source>
        <dbReference type="ARBA" id="ARBA00051722"/>
    </source>
</evidence>
<dbReference type="InterPro" id="IPR013783">
    <property type="entry name" value="Ig-like_fold"/>
</dbReference>
<dbReference type="SMART" id="SM00060">
    <property type="entry name" value="FN3"/>
    <property type="match status" value="1"/>
</dbReference>
<evidence type="ECO:0000259" key="20">
    <source>
        <dbReference type="PROSITE" id="PS50853"/>
    </source>
</evidence>
<dbReference type="InterPro" id="IPR000387">
    <property type="entry name" value="Tyr_Pase_dom"/>
</dbReference>
<comment type="similarity">
    <text evidence="2">Belongs to the protein-tyrosine phosphatase family. Receptor class 5 subfamily.</text>
</comment>
<feature type="domain" description="Alpha-carbonic anhydrase" evidence="21">
    <location>
        <begin position="2"/>
        <end position="275"/>
    </location>
</feature>
<feature type="region of interest" description="Disordered" evidence="17">
    <location>
        <begin position="511"/>
        <end position="667"/>
    </location>
</feature>
<keyword evidence="12" id="KW-0325">Glycoprotein</keyword>
<dbReference type="InterPro" id="IPR000242">
    <property type="entry name" value="PTP_cat"/>
</dbReference>
<dbReference type="Pfam" id="PF00194">
    <property type="entry name" value="Carb_anhydrase"/>
    <property type="match status" value="1"/>
</dbReference>
<name>A0A2K6EPT5_PROCO</name>
<reference evidence="22" key="1">
    <citation type="submission" date="2025-08" db="UniProtKB">
        <authorList>
            <consortium name="Ensembl"/>
        </authorList>
    </citation>
    <scope>IDENTIFICATION</scope>
</reference>
<evidence type="ECO:0000256" key="5">
    <source>
        <dbReference type="ARBA" id="ARBA00022729"/>
    </source>
</evidence>
<dbReference type="InterPro" id="IPR029021">
    <property type="entry name" value="Prot-tyrosine_phosphatase-like"/>
</dbReference>
<organism evidence="22 23">
    <name type="scientific">Propithecus coquereli</name>
    <name type="common">Coquerel's sifaka</name>
    <name type="synonym">Propithecus verreauxi coquereli</name>
    <dbReference type="NCBI Taxonomy" id="379532"/>
    <lineage>
        <taxon>Eukaryota</taxon>
        <taxon>Metazoa</taxon>
        <taxon>Chordata</taxon>
        <taxon>Craniata</taxon>
        <taxon>Vertebrata</taxon>
        <taxon>Euteleostomi</taxon>
        <taxon>Mammalia</taxon>
        <taxon>Eutheria</taxon>
        <taxon>Euarchontoglires</taxon>
        <taxon>Primates</taxon>
        <taxon>Strepsirrhini</taxon>
        <taxon>Lemuriformes</taxon>
        <taxon>Indriidae</taxon>
        <taxon>Propithecus</taxon>
    </lineage>
</organism>
<evidence type="ECO:0000259" key="19">
    <source>
        <dbReference type="PROSITE" id="PS50056"/>
    </source>
</evidence>
<evidence type="ECO:0000256" key="17">
    <source>
        <dbReference type="SAM" id="MobiDB-lite"/>
    </source>
</evidence>
<evidence type="ECO:0000259" key="18">
    <source>
        <dbReference type="PROSITE" id="PS50055"/>
    </source>
</evidence>
<dbReference type="InterPro" id="IPR050348">
    <property type="entry name" value="Protein-Tyr_Phosphatase"/>
</dbReference>
<feature type="compositionally biased region" description="Polar residues" evidence="17">
    <location>
        <begin position="572"/>
        <end position="589"/>
    </location>
</feature>
<evidence type="ECO:0000256" key="1">
    <source>
        <dbReference type="ARBA" id="ARBA00004479"/>
    </source>
</evidence>
<evidence type="ECO:0000256" key="6">
    <source>
        <dbReference type="ARBA" id="ARBA00022737"/>
    </source>
</evidence>
<dbReference type="PROSITE" id="PS00383">
    <property type="entry name" value="TYR_PHOSPHATASE_1"/>
    <property type="match status" value="1"/>
</dbReference>
<evidence type="ECO:0000256" key="9">
    <source>
        <dbReference type="ARBA" id="ARBA00022989"/>
    </source>
</evidence>
<dbReference type="Gene3D" id="3.10.200.10">
    <property type="entry name" value="Alpha carbonic anhydrase"/>
    <property type="match status" value="1"/>
</dbReference>
<dbReference type="PROSITE" id="PS50055">
    <property type="entry name" value="TYR_PHOSPHATASE_PTP"/>
    <property type="match status" value="2"/>
</dbReference>
<dbReference type="PROSITE" id="PS50056">
    <property type="entry name" value="TYR_PHOSPHATASE_2"/>
    <property type="match status" value="2"/>
</dbReference>
<dbReference type="InterPro" id="IPR041887">
    <property type="entry name" value="Alpha_CARP_receptor-type"/>
</dbReference>
<dbReference type="InterPro" id="IPR016130">
    <property type="entry name" value="Tyr_Pase_AS"/>
</dbReference>
<keyword evidence="10" id="KW-0472">Membrane</keyword>
<keyword evidence="6" id="KW-0677">Repeat</keyword>
<comment type="subcellular location">
    <subcellularLocation>
        <location evidence="1">Membrane</location>
        <topology evidence="1">Single-pass type I membrane protein</topology>
    </subcellularLocation>
</comment>
<sequence length="1380" mass="154532">YIGWKHESKHVCGFLSTGAYGPEHWVTSSVSCGGRHQSPIDILDQHARVGEEYQELQLDGFDNESSNKTWMKNTGKTVAILLKDDYFVSGAGLPGRFKAEKVEFHWGHSNGSAGSEHSINGRRFPVEMQIFFYNPDDFDSFQTAISENRIIGAMAIFFQVSPRDNSALDPIIHGLKGVVHHEKETFLDPFVLRDLLPASLGSYYRYTGSLTTPPCSEIVEWIVFRRPVPISYHQLEAFYSIFTTEQQDHVKSVEYLRNNFRPQQDLNDRVVSKSAVRDAWNHDMTDFLENPLGTEASKVCSSPPIHMKVQPLNQTALQVSWSQPETIYHPPIMNYMISYSWTKNEDEKEKTFTKDSDKDLKATISHVSPDSLYLFRVQAVCRNDMRSDFSQTMLFQANTTRIFQGTRIVKTGVPTVSPASSADMAPISSGSSTWTSSGIPFSFVSMATGMGPSSSGSQATVASVVTSTLLAGLGFGGGGISSFPSTVWPTRLPTAAAASKQAGRPVLATTEALASPGPDGDSAPTKDSEGAEEGGGKDEKSESEDGEREHEEDSEKDSEKKEKSGATHAAEEQSQAEPSPTAPSPNRTAQDGGHQTIPGHEPDHTAVPTDRPGERRDADPGLDPDSVTNTQVPPTVTEEQDAGSDPKRPQTPSRKPVSRGDRFSEDSRFITVNPGEWRWSSPRLRTAVNTLTLFLQIRRCNKIKSKGFPRRFREVPSSGERGEKGSRKCFQTAHFYVEDSSSPRVVPNESIPIIPIPDDMEAIPVKQFVKHIGELYSNNQHGFSEDFEEVQRCTADMNITAEHSNHPENKHKNRYINILAYDHSRVKLRPLPGKDSKHSDYINANYVDGYNKAKAYIATQGPLKSTFEDFWRMIWEQNTGIIIMITNLVEKGRRKCDQYWPTENSEEYGNIIVTLKSTKVHACYTVRRFSVRNTKVKKGQKGNPKGRQNERVVIQYHYTQWPDMGVPEYALPVLTFVRRSSAARMPEMGPVLVHCSAGVGRTGTYIVIDSMLQQIKDKSTVNVLGFLKHIRTQRNYLVQTEEQYIFIHDALLEAILGKETEVSSNQLHSYVNSILIPGVGGKTRLEKQFKLVTQCNAKYVECFSAQKECNKEKNRNSSVVPSERARVGLAPLPGMKGTDYINASYIMGYYRSNEFIITQHPLPHTTKDFWRMIWDHNAQIIVMLPDNQSLAEDEFVYWPSREESMNCEAFTVTLISKDRLCLSNEEQIIIHDFILEATQDDYVLEVRHFQCPKWPNPDAPISSTFELINVIKEEALTRDGPTIVHDEYGAVSAGMLCALTTLSQQLENENAVDVFQVAKMINLMRPGVFTDIEQYQFVYKAMLSLVSTKENGNGPMTVDKNGAVLIADESDPAESMESLV</sequence>
<evidence type="ECO:0000256" key="14">
    <source>
        <dbReference type="ARBA" id="ARBA00053746"/>
    </source>
</evidence>
<feature type="compositionally biased region" description="Basic and acidic residues" evidence="17">
    <location>
        <begin position="547"/>
        <end position="571"/>
    </location>
</feature>
<feature type="domain" description="Tyrosine specific protein phosphatases" evidence="19">
    <location>
        <begin position="1262"/>
        <end position="1336"/>
    </location>
</feature>
<dbReference type="FunFam" id="3.90.190.10:FF:000013">
    <property type="entry name" value="receptor-type tyrosine-protein phosphatase zeta isoform X1"/>
    <property type="match status" value="1"/>
</dbReference>
<dbReference type="CDD" id="cd17670">
    <property type="entry name" value="R-PTP-G-2"/>
    <property type="match status" value="1"/>
</dbReference>
<dbReference type="PANTHER" id="PTHR19134:SF468">
    <property type="entry name" value="RECEPTOR-TYPE TYROSINE-PROTEIN PHOSPHATASE GAMMA"/>
    <property type="match status" value="1"/>
</dbReference>
<gene>
    <name evidence="22" type="primary">PTPRG</name>
</gene>
<dbReference type="EC" id="3.1.3.48" evidence="3"/>
<evidence type="ECO:0000256" key="3">
    <source>
        <dbReference type="ARBA" id="ARBA00013064"/>
    </source>
</evidence>
<keyword evidence="7" id="KW-0378">Hydrolase</keyword>
<feature type="domain" description="Tyrosine-protein phosphatase" evidence="18">
    <location>
        <begin position="1085"/>
        <end position="1345"/>
    </location>
</feature>
<evidence type="ECO:0000256" key="16">
    <source>
        <dbReference type="ARBA" id="ARBA00074348"/>
    </source>
</evidence>
<keyword evidence="11" id="KW-1015">Disulfide bond</keyword>
<evidence type="ECO:0000256" key="8">
    <source>
        <dbReference type="ARBA" id="ARBA00022912"/>
    </source>
</evidence>
<dbReference type="InterPro" id="IPR036116">
    <property type="entry name" value="FN3_sf"/>
</dbReference>
<comment type="catalytic activity">
    <reaction evidence="13">
        <text>O-phospho-L-tyrosyl-[protein] + H2O = L-tyrosyl-[protein] + phosphate</text>
        <dbReference type="Rhea" id="RHEA:10684"/>
        <dbReference type="Rhea" id="RHEA-COMP:10136"/>
        <dbReference type="Rhea" id="RHEA-COMP:20101"/>
        <dbReference type="ChEBI" id="CHEBI:15377"/>
        <dbReference type="ChEBI" id="CHEBI:43474"/>
        <dbReference type="ChEBI" id="CHEBI:46858"/>
        <dbReference type="ChEBI" id="CHEBI:61978"/>
        <dbReference type="EC" id="3.1.3.48"/>
    </reaction>
</comment>
<dbReference type="FunFam" id="3.90.190.10:FF:000016">
    <property type="entry name" value="receptor-type tyrosine-protein phosphatase gamma isoform X1"/>
    <property type="match status" value="1"/>
</dbReference>
<dbReference type="GO" id="GO:0005886">
    <property type="term" value="C:plasma membrane"/>
    <property type="evidence" value="ECO:0007669"/>
    <property type="project" value="UniProtKB-ARBA"/>
</dbReference>
<keyword evidence="4" id="KW-0812">Transmembrane</keyword>
<dbReference type="PANTHER" id="PTHR19134">
    <property type="entry name" value="RECEPTOR-TYPE TYROSINE-PROTEIN PHOSPHATASE"/>
    <property type="match status" value="1"/>
</dbReference>
<dbReference type="SMART" id="SM01057">
    <property type="entry name" value="Carb_anhydrase"/>
    <property type="match status" value="1"/>
</dbReference>
<feature type="compositionally biased region" description="Basic and acidic residues" evidence="17">
    <location>
        <begin position="524"/>
        <end position="540"/>
    </location>
</feature>
<evidence type="ECO:0000256" key="2">
    <source>
        <dbReference type="ARBA" id="ARBA00006246"/>
    </source>
</evidence>
<dbReference type="SMART" id="SM00404">
    <property type="entry name" value="PTPc_motif"/>
    <property type="match status" value="2"/>
</dbReference>
<dbReference type="Gene3D" id="2.60.40.10">
    <property type="entry name" value="Immunoglobulins"/>
    <property type="match status" value="1"/>
</dbReference>
<feature type="compositionally biased region" description="Basic and acidic residues" evidence="17">
    <location>
        <begin position="658"/>
        <end position="667"/>
    </location>
</feature>
<evidence type="ECO:0000256" key="4">
    <source>
        <dbReference type="ARBA" id="ARBA00022692"/>
    </source>
</evidence>
<keyword evidence="9" id="KW-1133">Transmembrane helix</keyword>
<evidence type="ECO:0000256" key="15">
    <source>
        <dbReference type="ARBA" id="ARBA00063100"/>
    </source>
</evidence>
<dbReference type="FunFam" id="2.60.40.10:FF:000255">
    <property type="entry name" value="receptor-type tyrosine-protein phosphatase gamma isoform X2"/>
    <property type="match status" value="1"/>
</dbReference>
<dbReference type="CDD" id="cd03122">
    <property type="entry name" value="alpha_CARP_receptor_like"/>
    <property type="match status" value="1"/>
</dbReference>
<dbReference type="FunFam" id="3.10.200.10:FF:000005">
    <property type="entry name" value="receptor-type tyrosine-protein phosphatase gamma isoform X1"/>
    <property type="match status" value="1"/>
</dbReference>
<dbReference type="GeneTree" id="ENSGT00940000155048"/>
<evidence type="ECO:0000256" key="10">
    <source>
        <dbReference type="ARBA" id="ARBA00023136"/>
    </source>
</evidence>
<protein>
    <recommendedName>
        <fullName evidence="16">Receptor-type tyrosine-protein phosphatase gamma</fullName>
        <ecNumber evidence="3">3.1.3.48</ecNumber>
    </recommendedName>
</protein>
<dbReference type="SUPFAM" id="SSF51069">
    <property type="entry name" value="Carbonic anhydrase"/>
    <property type="match status" value="1"/>
</dbReference>
<dbReference type="CDD" id="cd17667">
    <property type="entry name" value="R-PTPc-G-1"/>
    <property type="match status" value="1"/>
</dbReference>
<dbReference type="Proteomes" id="UP000233160">
    <property type="component" value="Unassembled WGS sequence"/>
</dbReference>
<proteinExistence type="inferred from homology"/>
<dbReference type="GO" id="GO:0004725">
    <property type="term" value="F:protein tyrosine phosphatase activity"/>
    <property type="evidence" value="ECO:0007669"/>
    <property type="project" value="UniProtKB-EC"/>
</dbReference>
<reference evidence="22" key="2">
    <citation type="submission" date="2025-09" db="UniProtKB">
        <authorList>
            <consortium name="Ensembl"/>
        </authorList>
    </citation>
    <scope>IDENTIFICATION</scope>
</reference>
<dbReference type="CDD" id="cd00063">
    <property type="entry name" value="FN3"/>
    <property type="match status" value="1"/>
</dbReference>
<dbReference type="Ensembl" id="ENSPCOT00000012720.1">
    <property type="protein sequence ID" value="ENSPCOP00000003736.1"/>
    <property type="gene ID" value="ENSPCOG00000011073.1"/>
</dbReference>